<dbReference type="Gene3D" id="3.30.450.20">
    <property type="entry name" value="PAS domain"/>
    <property type="match status" value="1"/>
</dbReference>
<dbReference type="PRINTS" id="PR00344">
    <property type="entry name" value="BCTRLSENSOR"/>
</dbReference>
<dbReference type="Pfam" id="PF16927">
    <property type="entry name" value="HisKA_7TM"/>
    <property type="match status" value="1"/>
</dbReference>
<dbReference type="SUPFAM" id="SSF55874">
    <property type="entry name" value="ATPase domain of HSP90 chaperone/DNA topoisomerase II/histidine kinase"/>
    <property type="match status" value="1"/>
</dbReference>
<dbReference type="PANTHER" id="PTHR43711:SF1">
    <property type="entry name" value="HISTIDINE KINASE 1"/>
    <property type="match status" value="1"/>
</dbReference>
<feature type="transmembrane region" description="Helical" evidence="7">
    <location>
        <begin position="118"/>
        <end position="140"/>
    </location>
</feature>
<dbReference type="EMBL" id="JAMWYS010000061">
    <property type="protein sequence ID" value="MCO4294765.1"/>
    <property type="molecule type" value="Genomic_DNA"/>
</dbReference>
<organism evidence="9 10">
    <name type="scientific">Solitalea agri</name>
    <dbReference type="NCBI Taxonomy" id="2953739"/>
    <lineage>
        <taxon>Bacteria</taxon>
        <taxon>Pseudomonadati</taxon>
        <taxon>Bacteroidota</taxon>
        <taxon>Sphingobacteriia</taxon>
        <taxon>Sphingobacteriales</taxon>
        <taxon>Sphingobacteriaceae</taxon>
        <taxon>Solitalea</taxon>
    </lineage>
</organism>
<dbReference type="InterPro" id="IPR050736">
    <property type="entry name" value="Sensor_HK_Regulatory"/>
</dbReference>
<evidence type="ECO:0000313" key="9">
    <source>
        <dbReference type="EMBL" id="MCO4294765.1"/>
    </source>
</evidence>
<dbReference type="Gene3D" id="1.10.287.130">
    <property type="match status" value="1"/>
</dbReference>
<dbReference type="CDD" id="cd00130">
    <property type="entry name" value="PAS"/>
    <property type="match status" value="1"/>
</dbReference>
<keyword evidence="9" id="KW-0067">ATP-binding</keyword>
<accession>A0A9X2F5S6</accession>
<dbReference type="InterPro" id="IPR004358">
    <property type="entry name" value="Sig_transdc_His_kin-like_C"/>
</dbReference>
<keyword evidence="7" id="KW-0472">Membrane</keyword>
<sequence length="563" mass="64620">MAVLTFSRPAPVVRWFSFMMLLTAVWTITYSFELSSQMFEQMLLCLKVEYIGIAPLPGVWFVFVLLFIGKDHLLTKRNLVLIFFVPLITIFLVWTNQYHHFYYKSLYLDSHSAPFPIMALHGGVWYKVFMGYFYILLIYGSFLMIKKFKNADAIYRKQNQTLLFASLIPWVFNVLYLMGYRPYKYLDLTPYAFIATGIIVGFGLINFRLFNIVPVAREKIVELMTDGVLVLDREHRIVDFNHKMKDYFEKNHFSIIGTHFSELLKVGPDFIEFVNAEKPGCTELSLNLNNDTRLITVEGAPITDKAEKYSGIVLLFKDVTVQKQYALKLKQQSDELQELNSIKDKLFSIISHDLRTPLVNLMDVLRLIENKMLTKEEFEKMLHQLSGGIKYSHDLLENLLCWSRSQLKGSRVNLESFDVKLLINQELKYFIPRANDKGVTIHDAISENVFVYADPQMIRLVLRNLLSNAVKFCSAGNQVSIAVKEDNGKVLVSVKDNGVGMDRTAIEKLKRMESFTTRGTGDEAGSGLGLLLCKEFINQHASELLIESQLSEGSFFSFALSSK</sequence>
<comment type="catalytic activity">
    <reaction evidence="1">
        <text>ATP + protein L-histidine = ADP + protein N-phospho-L-histidine.</text>
        <dbReference type="EC" id="2.7.13.3"/>
    </reaction>
</comment>
<evidence type="ECO:0000256" key="3">
    <source>
        <dbReference type="ARBA" id="ARBA00022553"/>
    </source>
</evidence>
<dbReference type="InterPro" id="IPR013767">
    <property type="entry name" value="PAS_fold"/>
</dbReference>
<dbReference type="Gene3D" id="3.30.565.10">
    <property type="entry name" value="Histidine kinase-like ATPase, C-terminal domain"/>
    <property type="match status" value="1"/>
</dbReference>
<dbReference type="EC" id="2.7.13.3" evidence="2"/>
<dbReference type="SUPFAM" id="SSF55785">
    <property type="entry name" value="PYP-like sensor domain (PAS domain)"/>
    <property type="match status" value="1"/>
</dbReference>
<dbReference type="InterPro" id="IPR031621">
    <property type="entry name" value="HisKA_7TM"/>
</dbReference>
<dbReference type="CDD" id="cd00082">
    <property type="entry name" value="HisKA"/>
    <property type="match status" value="1"/>
</dbReference>
<dbReference type="Proteomes" id="UP001155182">
    <property type="component" value="Unassembled WGS sequence"/>
</dbReference>
<keyword evidence="6" id="KW-0902">Two-component regulatory system</keyword>
<dbReference type="InterPro" id="IPR003594">
    <property type="entry name" value="HATPase_dom"/>
</dbReference>
<gene>
    <name evidence="9" type="ORF">NF867_18020</name>
</gene>
<feature type="transmembrane region" description="Helical" evidence="7">
    <location>
        <begin position="12"/>
        <end position="30"/>
    </location>
</feature>
<reference evidence="9" key="1">
    <citation type="submission" date="2022-06" db="EMBL/GenBank/DDBJ databases">
        <title>Solitalea sp. MAHUQ-68 isolated from rhizospheric soil.</title>
        <authorList>
            <person name="Huq M.A."/>
        </authorList>
    </citation>
    <scope>NUCLEOTIDE SEQUENCE</scope>
    <source>
        <strain evidence="9">MAHUQ-68</strain>
    </source>
</reference>
<evidence type="ECO:0000313" key="10">
    <source>
        <dbReference type="Proteomes" id="UP001155182"/>
    </source>
</evidence>
<evidence type="ECO:0000259" key="8">
    <source>
        <dbReference type="PROSITE" id="PS50109"/>
    </source>
</evidence>
<evidence type="ECO:0000256" key="7">
    <source>
        <dbReference type="SAM" id="Phobius"/>
    </source>
</evidence>
<evidence type="ECO:0000256" key="4">
    <source>
        <dbReference type="ARBA" id="ARBA00022679"/>
    </source>
</evidence>
<feature type="transmembrane region" description="Helical" evidence="7">
    <location>
        <begin position="80"/>
        <end position="98"/>
    </location>
</feature>
<dbReference type="GO" id="GO:0005524">
    <property type="term" value="F:ATP binding"/>
    <property type="evidence" value="ECO:0007669"/>
    <property type="project" value="UniProtKB-KW"/>
</dbReference>
<dbReference type="SUPFAM" id="SSF47384">
    <property type="entry name" value="Homodimeric domain of signal transducing histidine kinase"/>
    <property type="match status" value="1"/>
</dbReference>
<evidence type="ECO:0000256" key="6">
    <source>
        <dbReference type="ARBA" id="ARBA00023012"/>
    </source>
</evidence>
<dbReference type="PANTHER" id="PTHR43711">
    <property type="entry name" value="TWO-COMPONENT HISTIDINE KINASE"/>
    <property type="match status" value="1"/>
</dbReference>
<dbReference type="InterPro" id="IPR003661">
    <property type="entry name" value="HisK_dim/P_dom"/>
</dbReference>
<dbReference type="AlphaFoldDB" id="A0A9X2F5S6"/>
<dbReference type="InterPro" id="IPR036890">
    <property type="entry name" value="HATPase_C_sf"/>
</dbReference>
<evidence type="ECO:0000256" key="2">
    <source>
        <dbReference type="ARBA" id="ARBA00012438"/>
    </source>
</evidence>
<dbReference type="SMART" id="SM00388">
    <property type="entry name" value="HisKA"/>
    <property type="match status" value="1"/>
</dbReference>
<comment type="caution">
    <text evidence="9">The sequence shown here is derived from an EMBL/GenBank/DDBJ whole genome shotgun (WGS) entry which is preliminary data.</text>
</comment>
<dbReference type="Pfam" id="PF02518">
    <property type="entry name" value="HATPase_c"/>
    <property type="match status" value="1"/>
</dbReference>
<keyword evidence="4" id="KW-0808">Transferase</keyword>
<dbReference type="Pfam" id="PF00989">
    <property type="entry name" value="PAS"/>
    <property type="match status" value="1"/>
</dbReference>
<keyword evidence="7" id="KW-1133">Transmembrane helix</keyword>
<dbReference type="GO" id="GO:0000155">
    <property type="term" value="F:phosphorelay sensor kinase activity"/>
    <property type="evidence" value="ECO:0007669"/>
    <property type="project" value="InterPro"/>
</dbReference>
<protein>
    <recommendedName>
        <fullName evidence="2">histidine kinase</fullName>
        <ecNumber evidence="2">2.7.13.3</ecNumber>
    </recommendedName>
</protein>
<dbReference type="SMART" id="SM00387">
    <property type="entry name" value="HATPase_c"/>
    <property type="match status" value="1"/>
</dbReference>
<feature type="transmembrane region" description="Helical" evidence="7">
    <location>
        <begin position="191"/>
        <end position="210"/>
    </location>
</feature>
<evidence type="ECO:0000256" key="1">
    <source>
        <dbReference type="ARBA" id="ARBA00000085"/>
    </source>
</evidence>
<dbReference type="InterPro" id="IPR036097">
    <property type="entry name" value="HisK_dim/P_sf"/>
</dbReference>
<keyword evidence="10" id="KW-1185">Reference proteome</keyword>
<evidence type="ECO:0000256" key="5">
    <source>
        <dbReference type="ARBA" id="ARBA00022777"/>
    </source>
</evidence>
<name>A0A9X2F5S6_9SPHI</name>
<dbReference type="GO" id="GO:0006355">
    <property type="term" value="P:regulation of DNA-templated transcription"/>
    <property type="evidence" value="ECO:0007669"/>
    <property type="project" value="InterPro"/>
</dbReference>
<dbReference type="InterPro" id="IPR005467">
    <property type="entry name" value="His_kinase_dom"/>
</dbReference>
<feature type="transmembrane region" description="Helical" evidence="7">
    <location>
        <begin position="161"/>
        <end position="179"/>
    </location>
</feature>
<dbReference type="PROSITE" id="PS50109">
    <property type="entry name" value="HIS_KIN"/>
    <property type="match status" value="1"/>
</dbReference>
<feature type="domain" description="Histidine kinase" evidence="8">
    <location>
        <begin position="349"/>
        <end position="563"/>
    </location>
</feature>
<dbReference type="InterPro" id="IPR035965">
    <property type="entry name" value="PAS-like_dom_sf"/>
</dbReference>
<proteinExistence type="predicted"/>
<feature type="transmembrane region" description="Helical" evidence="7">
    <location>
        <begin position="50"/>
        <end position="68"/>
    </location>
</feature>
<dbReference type="InterPro" id="IPR000014">
    <property type="entry name" value="PAS"/>
</dbReference>
<keyword evidence="3" id="KW-0597">Phosphoprotein</keyword>
<keyword evidence="5" id="KW-0418">Kinase</keyword>
<keyword evidence="9" id="KW-0547">Nucleotide-binding</keyword>
<keyword evidence="7" id="KW-0812">Transmembrane</keyword>